<keyword evidence="1" id="KW-0238">DNA-binding</keyword>
<dbReference type="PANTHER" id="PTHR46558">
    <property type="entry name" value="TRACRIPTIONAL REGULATORY PROTEIN-RELATED-RELATED"/>
    <property type="match status" value="1"/>
</dbReference>
<evidence type="ECO:0000313" key="2">
    <source>
        <dbReference type="EMBL" id="NFV27686.1"/>
    </source>
</evidence>
<evidence type="ECO:0000256" key="1">
    <source>
        <dbReference type="ARBA" id="ARBA00023125"/>
    </source>
</evidence>
<dbReference type="CDD" id="cd00093">
    <property type="entry name" value="HTH_XRE"/>
    <property type="match status" value="1"/>
</dbReference>
<dbReference type="Pfam" id="PF01381">
    <property type="entry name" value="HTH_3"/>
    <property type="match status" value="1"/>
</dbReference>
<dbReference type="GO" id="GO:0003677">
    <property type="term" value="F:DNA binding"/>
    <property type="evidence" value="ECO:0007669"/>
    <property type="project" value="UniProtKB-KW"/>
</dbReference>
<organism evidence="2 3">
    <name type="scientific">Clostridium botulinum</name>
    <dbReference type="NCBI Taxonomy" id="1491"/>
    <lineage>
        <taxon>Bacteria</taxon>
        <taxon>Bacillati</taxon>
        <taxon>Bacillota</taxon>
        <taxon>Clostridia</taxon>
        <taxon>Eubacteriales</taxon>
        <taxon>Clostridiaceae</taxon>
        <taxon>Clostridium</taxon>
    </lineage>
</organism>
<dbReference type="PANTHER" id="PTHR46558:SF11">
    <property type="entry name" value="HTH-TYPE TRANSCRIPTIONAL REGULATOR XRE"/>
    <property type="match status" value="1"/>
</dbReference>
<dbReference type="RefSeq" id="WP_003370910.1">
    <property type="nucleotide sequence ID" value="NZ_JACBBA010000001.1"/>
</dbReference>
<evidence type="ECO:0000313" key="3">
    <source>
        <dbReference type="Proteomes" id="UP000486903"/>
    </source>
</evidence>
<accession>A0A6B4JIY7</accession>
<dbReference type="AlphaFoldDB" id="A0A6B4JIY7"/>
<dbReference type="InterPro" id="IPR010982">
    <property type="entry name" value="Lambda_DNA-bd_dom_sf"/>
</dbReference>
<dbReference type="SMART" id="SM00530">
    <property type="entry name" value="HTH_XRE"/>
    <property type="match status" value="1"/>
</dbReference>
<dbReference type="Gene3D" id="1.10.260.40">
    <property type="entry name" value="lambda repressor-like DNA-binding domains"/>
    <property type="match status" value="1"/>
</dbReference>
<dbReference type="EMBL" id="SXFB01000019">
    <property type="protein sequence ID" value="NFV27686.1"/>
    <property type="molecule type" value="Genomic_DNA"/>
</dbReference>
<comment type="caution">
    <text evidence="2">The sequence shown here is derived from an EMBL/GenBank/DDBJ whole genome shotgun (WGS) entry which is preliminary data.</text>
</comment>
<reference evidence="2 3" key="1">
    <citation type="submission" date="2019-04" db="EMBL/GenBank/DDBJ databases">
        <title>Genome sequencing of Clostridium botulinum Groups I-IV and Clostridium butyricum.</title>
        <authorList>
            <person name="Brunt J."/>
            <person name="Van Vliet A.H.M."/>
            <person name="Stringer S.C."/>
            <person name="Carter A.T."/>
            <person name="Peck M.W."/>
        </authorList>
    </citation>
    <scope>NUCLEOTIDE SEQUENCE [LARGE SCALE GENOMIC DNA]</scope>
    <source>
        <strain evidence="2 3">BL81</strain>
    </source>
</reference>
<sequence>MLGDRIKSLRKEQGITQDQLAEYINVSRSSVNGYENDGVEPSLSVLVKISDRFNVSLDYLLERTEEKHNINLLDKDTKCFLLKVHELVNNYKITKK</sequence>
<dbReference type="PROSITE" id="PS50943">
    <property type="entry name" value="HTH_CROC1"/>
    <property type="match status" value="1"/>
</dbReference>
<dbReference type="SUPFAM" id="SSF47413">
    <property type="entry name" value="lambda repressor-like DNA-binding domains"/>
    <property type="match status" value="1"/>
</dbReference>
<dbReference type="InterPro" id="IPR001387">
    <property type="entry name" value="Cro/C1-type_HTH"/>
</dbReference>
<protein>
    <submittedName>
        <fullName evidence="2">Helix-turn-helix transcriptional regulator</fullName>
    </submittedName>
</protein>
<dbReference type="Proteomes" id="UP000486903">
    <property type="component" value="Unassembled WGS sequence"/>
</dbReference>
<name>A0A6B4JIY7_CLOBO</name>
<gene>
    <name evidence="2" type="ORF">FDG31_16310</name>
</gene>
<proteinExistence type="predicted"/>